<proteinExistence type="predicted"/>
<dbReference type="AlphaFoldDB" id="A0A6J5GVJ4"/>
<organism evidence="1 2">
    <name type="scientific">Paraburkholderia caffeinitolerans</name>
    <dbReference type="NCBI Taxonomy" id="1723730"/>
    <lineage>
        <taxon>Bacteria</taxon>
        <taxon>Pseudomonadati</taxon>
        <taxon>Pseudomonadota</taxon>
        <taxon>Betaproteobacteria</taxon>
        <taxon>Burkholderiales</taxon>
        <taxon>Burkholderiaceae</taxon>
        <taxon>Paraburkholderia</taxon>
    </lineage>
</organism>
<keyword evidence="2" id="KW-1185">Reference proteome</keyword>
<accession>A0A6J5GVJ4</accession>
<protein>
    <submittedName>
        <fullName evidence="1">Uncharacterized protein</fullName>
    </submittedName>
</protein>
<evidence type="ECO:0000313" key="2">
    <source>
        <dbReference type="Proteomes" id="UP000494119"/>
    </source>
</evidence>
<sequence>MSQVYLGIDENTSLVYEGSPSCYGHAAWPSPFVSIACHIGPLSEWQRREYSPTLASAQWIFREDFFDPVARIRRGRLYKRSHAINPASWHVQRHPAFTSASRPAAPGAAFHGTDARGYESATLLTFASWVAPETILRNQRDAVLVLGSGDRSRAHSVLDIERLANGEELLTIRTRASLGTLPDLVDSMIPAEHRTLVLQQYEKAATAAYRETPESVVDRCREAAAAALNAARTLYQPEGKALDLTDLAAFFASEQFGSRGGRLILSNAARIIARLHSKGKSAEQVNHRSVAPTEADAECVLALLGTIYRDLGWSKA</sequence>
<gene>
    <name evidence="1" type="ORF">LMG28688_06600</name>
</gene>
<reference evidence="1 2" key="1">
    <citation type="submission" date="2020-04" db="EMBL/GenBank/DDBJ databases">
        <authorList>
            <person name="De Canck E."/>
        </authorList>
    </citation>
    <scope>NUCLEOTIDE SEQUENCE [LARGE SCALE GENOMIC DNA]</scope>
    <source>
        <strain evidence="1 2">LMG 28688</strain>
    </source>
</reference>
<dbReference type="Proteomes" id="UP000494119">
    <property type="component" value="Unassembled WGS sequence"/>
</dbReference>
<evidence type="ECO:0000313" key="1">
    <source>
        <dbReference type="EMBL" id="CAB3807670.1"/>
    </source>
</evidence>
<dbReference type="EMBL" id="CADIKL010000054">
    <property type="protein sequence ID" value="CAB3807670.1"/>
    <property type="molecule type" value="Genomic_DNA"/>
</dbReference>
<name>A0A6J5GVJ4_9BURK</name>